<dbReference type="OrthoDB" id="4864805at2"/>
<dbReference type="InterPro" id="IPR015946">
    <property type="entry name" value="KH_dom-like_a/b"/>
</dbReference>
<keyword evidence="2" id="KW-1185">Reference proteome</keyword>
<organism evidence="1 2">
    <name type="scientific">Tessaracoccus bendigoensis DSM 12906</name>
    <dbReference type="NCBI Taxonomy" id="1123357"/>
    <lineage>
        <taxon>Bacteria</taxon>
        <taxon>Bacillati</taxon>
        <taxon>Actinomycetota</taxon>
        <taxon>Actinomycetes</taxon>
        <taxon>Propionibacteriales</taxon>
        <taxon>Propionibacteriaceae</taxon>
        <taxon>Tessaracoccus</taxon>
    </lineage>
</organism>
<dbReference type="InterPro" id="IPR003718">
    <property type="entry name" value="OsmC/Ohr_fam"/>
</dbReference>
<dbReference type="SUPFAM" id="SSF82784">
    <property type="entry name" value="OsmC-like"/>
    <property type="match status" value="1"/>
</dbReference>
<evidence type="ECO:0000313" key="1">
    <source>
        <dbReference type="EMBL" id="SHJ81865.1"/>
    </source>
</evidence>
<dbReference type="PANTHER" id="PTHR34352">
    <property type="entry name" value="PROTEIN YHFA"/>
    <property type="match status" value="1"/>
</dbReference>
<dbReference type="Proteomes" id="UP000184512">
    <property type="component" value="Unassembled WGS sequence"/>
</dbReference>
<reference evidence="1 2" key="1">
    <citation type="submission" date="2016-11" db="EMBL/GenBank/DDBJ databases">
        <authorList>
            <person name="Jaros S."/>
            <person name="Januszkiewicz K."/>
            <person name="Wedrychowicz H."/>
        </authorList>
    </citation>
    <scope>NUCLEOTIDE SEQUENCE [LARGE SCALE GENOMIC DNA]</scope>
    <source>
        <strain evidence="1 2">DSM 12906</strain>
    </source>
</reference>
<sequence>MTEETRRPTTVSIARTAPRSFIATNTRGGTINVGSGESDDFTPVELLMVAIGACAAVDVDMVTTRRVEPDSFDVDVNANRVKDADGNRLDDIEVDFLLRFPDGPDGDRAQGLVARAIASAHDRLCTVSRTVELGTPVAMRSVGR</sequence>
<dbReference type="STRING" id="1123357.SAMN02745244_03333"/>
<dbReference type="PANTHER" id="PTHR34352:SF1">
    <property type="entry name" value="PROTEIN YHFA"/>
    <property type="match status" value="1"/>
</dbReference>
<name>A0A1M6MEG5_9ACTN</name>
<dbReference type="Gene3D" id="3.30.300.20">
    <property type="match status" value="1"/>
</dbReference>
<dbReference type="AlphaFoldDB" id="A0A1M6MEG5"/>
<dbReference type="InterPro" id="IPR036102">
    <property type="entry name" value="OsmC/Ohrsf"/>
</dbReference>
<evidence type="ECO:0000313" key="2">
    <source>
        <dbReference type="Proteomes" id="UP000184512"/>
    </source>
</evidence>
<accession>A0A1M6MEG5</accession>
<dbReference type="Pfam" id="PF02566">
    <property type="entry name" value="OsmC"/>
    <property type="match status" value="1"/>
</dbReference>
<gene>
    <name evidence="1" type="ORF">SAMN02745244_03333</name>
</gene>
<protein>
    <submittedName>
        <fullName evidence="1">Uncharacterized OsmC-related protein</fullName>
    </submittedName>
</protein>
<dbReference type="RefSeq" id="WP_073190540.1">
    <property type="nucleotide sequence ID" value="NZ_FQZG01000086.1"/>
</dbReference>
<dbReference type="EMBL" id="FQZG01000086">
    <property type="protein sequence ID" value="SHJ81865.1"/>
    <property type="molecule type" value="Genomic_DNA"/>
</dbReference>
<proteinExistence type="predicted"/>